<evidence type="ECO:0000313" key="3">
    <source>
        <dbReference type="EMBL" id="CAG9328810.1"/>
    </source>
</evidence>
<feature type="transmembrane region" description="Helical" evidence="2">
    <location>
        <begin position="12"/>
        <end position="34"/>
    </location>
</feature>
<dbReference type="AlphaFoldDB" id="A0AAU9JTD5"/>
<gene>
    <name evidence="3" type="ORF">BSTOLATCC_MIC46800</name>
</gene>
<dbReference type="EMBL" id="CAJZBQ010000046">
    <property type="protein sequence ID" value="CAG9328810.1"/>
    <property type="molecule type" value="Genomic_DNA"/>
</dbReference>
<organism evidence="3 4">
    <name type="scientific">Blepharisma stoltei</name>
    <dbReference type="NCBI Taxonomy" id="1481888"/>
    <lineage>
        <taxon>Eukaryota</taxon>
        <taxon>Sar</taxon>
        <taxon>Alveolata</taxon>
        <taxon>Ciliophora</taxon>
        <taxon>Postciliodesmatophora</taxon>
        <taxon>Heterotrichea</taxon>
        <taxon>Heterotrichida</taxon>
        <taxon>Blepharismidae</taxon>
        <taxon>Blepharisma</taxon>
    </lineage>
</organism>
<proteinExistence type="predicted"/>
<feature type="transmembrane region" description="Helical" evidence="2">
    <location>
        <begin position="131"/>
        <end position="153"/>
    </location>
</feature>
<keyword evidence="2" id="KW-0812">Transmembrane</keyword>
<feature type="region of interest" description="Disordered" evidence="1">
    <location>
        <begin position="215"/>
        <end position="263"/>
    </location>
</feature>
<protein>
    <submittedName>
        <fullName evidence="3">Uncharacterized protein</fullName>
    </submittedName>
</protein>
<keyword evidence="2" id="KW-0472">Membrane</keyword>
<sequence>MSATVCCVKKECCWILTILSLLLIIGLELASLGVDRWFEQGADPYDWEGGLLSPTSDSNYYSDSMSYSDFWDDCNDGSNRNKQGLSPGECKAMKHLWAGGVIYILFETISLFCIFLTIWFLLRDICKKPRFTWLAVVLIWFGLAWHFWGLVIWSGLAKMFWGYECSRLDWDHHQEPARVCGKEGPSISLACVLWYFVVCIFWSLFYRLYKGDEEKSGKEATDNGYQKAHKASEVQEDKVEEEEEGEHKHRHRHHHRNRETSQE</sequence>
<keyword evidence="4" id="KW-1185">Reference proteome</keyword>
<dbReference type="Proteomes" id="UP001162131">
    <property type="component" value="Unassembled WGS sequence"/>
</dbReference>
<keyword evidence="2" id="KW-1133">Transmembrane helix</keyword>
<evidence type="ECO:0000256" key="2">
    <source>
        <dbReference type="SAM" id="Phobius"/>
    </source>
</evidence>
<reference evidence="3" key="1">
    <citation type="submission" date="2021-09" db="EMBL/GenBank/DDBJ databases">
        <authorList>
            <consortium name="AG Swart"/>
            <person name="Singh M."/>
            <person name="Singh A."/>
            <person name="Seah K."/>
            <person name="Emmerich C."/>
        </authorList>
    </citation>
    <scope>NUCLEOTIDE SEQUENCE</scope>
    <source>
        <strain evidence="3">ATCC30299</strain>
    </source>
</reference>
<comment type="caution">
    <text evidence="3">The sequence shown here is derived from an EMBL/GenBank/DDBJ whole genome shotgun (WGS) entry which is preliminary data.</text>
</comment>
<name>A0AAU9JTD5_9CILI</name>
<feature type="transmembrane region" description="Helical" evidence="2">
    <location>
        <begin position="187"/>
        <end position="209"/>
    </location>
</feature>
<feature type="compositionally biased region" description="Basic residues" evidence="1">
    <location>
        <begin position="248"/>
        <end position="257"/>
    </location>
</feature>
<evidence type="ECO:0000313" key="4">
    <source>
        <dbReference type="Proteomes" id="UP001162131"/>
    </source>
</evidence>
<feature type="transmembrane region" description="Helical" evidence="2">
    <location>
        <begin position="101"/>
        <end position="122"/>
    </location>
</feature>
<evidence type="ECO:0000256" key="1">
    <source>
        <dbReference type="SAM" id="MobiDB-lite"/>
    </source>
</evidence>
<accession>A0AAU9JTD5</accession>